<dbReference type="CDD" id="cd13889">
    <property type="entry name" value="CuRO_3_BOD"/>
    <property type="match status" value="1"/>
</dbReference>
<name>A0ABP5AIA4_9ACTN</name>
<dbReference type="Pfam" id="PF07732">
    <property type="entry name" value="Cu-oxidase_3"/>
    <property type="match status" value="1"/>
</dbReference>
<gene>
    <name evidence="5" type="ORF">GCM10009737_14700</name>
</gene>
<comment type="caution">
    <text evidence="5">The sequence shown here is derived from an EMBL/GenBank/DDBJ whole genome shotgun (WGS) entry which is preliminary data.</text>
</comment>
<dbReference type="PANTHER" id="PTHR48267">
    <property type="entry name" value="CUPREDOXIN SUPERFAMILY PROTEIN"/>
    <property type="match status" value="1"/>
</dbReference>
<dbReference type="Pfam" id="PF07731">
    <property type="entry name" value="Cu-oxidase_2"/>
    <property type="match status" value="1"/>
</dbReference>
<dbReference type="PANTHER" id="PTHR48267:SF1">
    <property type="entry name" value="BILIRUBIN OXIDASE"/>
    <property type="match status" value="1"/>
</dbReference>
<keyword evidence="6" id="KW-1185">Reference proteome</keyword>
<feature type="domain" description="Plastocyanin-like" evidence="2">
    <location>
        <begin position="230"/>
        <end position="313"/>
    </location>
</feature>
<evidence type="ECO:0000313" key="6">
    <source>
        <dbReference type="Proteomes" id="UP001501612"/>
    </source>
</evidence>
<dbReference type="InterPro" id="IPR011706">
    <property type="entry name" value="Cu-oxidase_C"/>
</dbReference>
<organism evidence="5 6">
    <name type="scientific">Nocardioides lentus</name>
    <dbReference type="NCBI Taxonomy" id="338077"/>
    <lineage>
        <taxon>Bacteria</taxon>
        <taxon>Bacillati</taxon>
        <taxon>Actinomycetota</taxon>
        <taxon>Actinomycetes</taxon>
        <taxon>Propionibacteriales</taxon>
        <taxon>Nocardioidaceae</taxon>
        <taxon>Nocardioides</taxon>
    </lineage>
</organism>
<dbReference type="SUPFAM" id="SSF49503">
    <property type="entry name" value="Cupredoxins"/>
    <property type="match status" value="3"/>
</dbReference>
<dbReference type="InterPro" id="IPR001117">
    <property type="entry name" value="Cu-oxidase_2nd"/>
</dbReference>
<dbReference type="RefSeq" id="WP_344005683.1">
    <property type="nucleotide sequence ID" value="NZ_BAAAMY010000004.1"/>
</dbReference>
<dbReference type="InterPro" id="IPR045087">
    <property type="entry name" value="Cu-oxidase_fam"/>
</dbReference>
<dbReference type="Proteomes" id="UP001501612">
    <property type="component" value="Unassembled WGS sequence"/>
</dbReference>
<dbReference type="Pfam" id="PF00394">
    <property type="entry name" value="Cu-oxidase"/>
    <property type="match status" value="1"/>
</dbReference>
<feature type="domain" description="Plastocyanin-like" evidence="4">
    <location>
        <begin position="73"/>
        <end position="194"/>
    </location>
</feature>
<dbReference type="InterPro" id="IPR011707">
    <property type="entry name" value="Cu-oxidase-like_N"/>
</dbReference>
<proteinExistence type="inferred from homology"/>
<evidence type="ECO:0000313" key="5">
    <source>
        <dbReference type="EMBL" id="GAA1914416.1"/>
    </source>
</evidence>
<evidence type="ECO:0000259" key="3">
    <source>
        <dbReference type="Pfam" id="PF07731"/>
    </source>
</evidence>
<dbReference type="InterPro" id="IPR006311">
    <property type="entry name" value="TAT_signal"/>
</dbReference>
<evidence type="ECO:0000259" key="4">
    <source>
        <dbReference type="Pfam" id="PF07732"/>
    </source>
</evidence>
<comment type="similarity">
    <text evidence="1">Belongs to the multicopper oxidase family.</text>
</comment>
<reference evidence="6" key="1">
    <citation type="journal article" date="2019" name="Int. J. Syst. Evol. Microbiol.">
        <title>The Global Catalogue of Microorganisms (GCM) 10K type strain sequencing project: providing services to taxonomists for standard genome sequencing and annotation.</title>
        <authorList>
            <consortium name="The Broad Institute Genomics Platform"/>
            <consortium name="The Broad Institute Genome Sequencing Center for Infectious Disease"/>
            <person name="Wu L."/>
            <person name="Ma J."/>
        </authorList>
    </citation>
    <scope>NUCLEOTIDE SEQUENCE [LARGE SCALE GENOMIC DNA]</scope>
    <source>
        <strain evidence="6">JCM 14046</strain>
    </source>
</reference>
<dbReference type="PROSITE" id="PS51318">
    <property type="entry name" value="TAT"/>
    <property type="match status" value="1"/>
</dbReference>
<evidence type="ECO:0000256" key="1">
    <source>
        <dbReference type="ARBA" id="ARBA00010609"/>
    </source>
</evidence>
<protein>
    <submittedName>
        <fullName evidence="5">Multicopper oxidase family protein</fullName>
    </submittedName>
</protein>
<feature type="domain" description="Plastocyanin-like" evidence="3">
    <location>
        <begin position="408"/>
        <end position="502"/>
    </location>
</feature>
<dbReference type="EMBL" id="BAAAMY010000004">
    <property type="protein sequence ID" value="GAA1914416.1"/>
    <property type="molecule type" value="Genomic_DNA"/>
</dbReference>
<accession>A0ABP5AIA4</accession>
<evidence type="ECO:0000259" key="2">
    <source>
        <dbReference type="Pfam" id="PF00394"/>
    </source>
</evidence>
<sequence length="524" mass="58453">MPVNRRDLLSMALLGGAAVALPLEASLRPVALRHRLAASALPAPFSAPLGVPPVLAPVRQDADTDYYRVTMRESTTEVVPGLRSPVWGYEGIAPGPTIRAVQGRKVVARFVNELPATHPQWGYAPWTSVHLHGSASLPQHDGYASDITNPGQYKDYRYPNWQPARTLWYHDHGAHHTAENVYMGLAGLYLLTDPLEQSLPLPKGEFDVPLVVTDHMFTTDGVPLLNIVEGKGAWGDVVAVNGRAWPVLRVKRRKYRFRILNASISRSYRWSFSDGTPMTVVATDAGLVPSPTVVRDFRHSSAERYEVVVDFSRHRPGQRVVLRNISPPKNVDYARTGTVMAFDVVDDPFPTTDNAVPDVLFPEQPAMNVPEGAALRTRRFRLHRQNGLWKINGTTWDDVVRSGFRKVLADPRLDDVEVWELVNESGGWFHPVHIHFVDFRVLSRNGLPPAPHECGGKDVVYLGPAETVRVLVKFERGRGRYMMHCHNLVHEDHDMMAQFEIVDPAVPAPDPLSEPSSWLPAGEL</sequence>
<dbReference type="InterPro" id="IPR008972">
    <property type="entry name" value="Cupredoxin"/>
</dbReference>
<dbReference type="Gene3D" id="2.60.40.420">
    <property type="entry name" value="Cupredoxins - blue copper proteins"/>
    <property type="match status" value="3"/>
</dbReference>